<protein>
    <recommendedName>
        <fullName evidence="5">Cytochrome B</fullName>
    </recommendedName>
</protein>
<feature type="transmembrane region" description="Helical" evidence="1">
    <location>
        <begin position="51"/>
        <end position="72"/>
    </location>
</feature>
<keyword evidence="4" id="KW-1185">Reference proteome</keyword>
<accession>A0AA49JV48</accession>
<keyword evidence="1" id="KW-1133">Transmembrane helix</keyword>
<keyword evidence="1" id="KW-0472">Membrane</keyword>
<proteinExistence type="predicted"/>
<dbReference type="KEGG" id="pspc:Strain318_001823"/>
<feature type="transmembrane region" description="Helical" evidence="1">
    <location>
        <begin position="12"/>
        <end position="39"/>
    </location>
</feature>
<organism evidence="3 4">
    <name type="scientific">Pseudogemmatithrix spongiicola</name>
    <dbReference type="NCBI Taxonomy" id="3062599"/>
    <lineage>
        <taxon>Bacteria</taxon>
        <taxon>Pseudomonadati</taxon>
        <taxon>Gemmatimonadota</taxon>
        <taxon>Gemmatimonadia</taxon>
        <taxon>Gemmatimonadales</taxon>
        <taxon>Gemmatimonadaceae</taxon>
        <taxon>Pseudogemmatithrix</taxon>
    </lineage>
</organism>
<evidence type="ECO:0008006" key="5">
    <source>
        <dbReference type="Google" id="ProtNLM"/>
    </source>
</evidence>
<evidence type="ECO:0000256" key="1">
    <source>
        <dbReference type="SAM" id="Phobius"/>
    </source>
</evidence>
<dbReference type="AlphaFoldDB" id="A0AA49K1D0"/>
<evidence type="ECO:0000313" key="3">
    <source>
        <dbReference type="EMBL" id="WKW15438.1"/>
    </source>
</evidence>
<dbReference type="Proteomes" id="UP001229955">
    <property type="component" value="Chromosome"/>
</dbReference>
<name>A0AA49K1D0_9BACT</name>
<dbReference type="EMBL" id="CP130612">
    <property type="protein sequence ID" value="WKW12531.1"/>
    <property type="molecule type" value="Genomic_DNA"/>
</dbReference>
<reference evidence="3" key="1">
    <citation type="submission" date="2023-07" db="EMBL/GenBank/DDBJ databases">
        <authorList>
            <person name="Haufschild T."/>
            <person name="Kallscheuer N."/>
            <person name="Hammer J."/>
            <person name="Kohn T."/>
            <person name="Kabuu M."/>
            <person name="Jogler M."/>
            <person name="Wohfarth N."/>
            <person name="Heuer A."/>
            <person name="Rohde M."/>
            <person name="van Teeseling M.C.F."/>
            <person name="Jogler C."/>
        </authorList>
    </citation>
    <scope>NUCLEOTIDE SEQUENCE</scope>
    <source>
        <strain evidence="2">Strain 138</strain>
        <strain evidence="3">Strain 318</strain>
    </source>
</reference>
<gene>
    <name evidence="2" type="ORF">Strain138_001824</name>
    <name evidence="3" type="ORF">Strain318_001823</name>
</gene>
<feature type="transmembrane region" description="Helical" evidence="1">
    <location>
        <begin position="121"/>
        <end position="139"/>
    </location>
</feature>
<evidence type="ECO:0000313" key="2">
    <source>
        <dbReference type="EMBL" id="WKW12531.1"/>
    </source>
</evidence>
<feature type="transmembrane region" description="Helical" evidence="1">
    <location>
        <begin position="92"/>
        <end position="109"/>
    </location>
</feature>
<evidence type="ECO:0000313" key="4">
    <source>
        <dbReference type="Proteomes" id="UP001229955"/>
    </source>
</evidence>
<dbReference type="RefSeq" id="WP_367885408.1">
    <property type="nucleotide sequence ID" value="NZ_CP130612.1"/>
</dbReference>
<sequence>MHSALLHTHNLLRWVVLVLGVLAIVRTAQGLGGATPFAAARKSLSMFMGTVHLQLLIGLLLLMNSPIVQAAMRDMEATMADRALRQVVVEHPTLMVLAAILITVGSIVAKNRATDAAKHKLGLTFAVITMVVILAGIPWQRALFPGMN</sequence>
<keyword evidence="1" id="KW-0812">Transmembrane</keyword>
<dbReference type="EMBL" id="CP130613">
    <property type="protein sequence ID" value="WKW15438.1"/>
    <property type="molecule type" value="Genomic_DNA"/>
</dbReference>
<accession>A0AA49K1D0</accession>